<feature type="region of interest" description="Disordered" evidence="1">
    <location>
        <begin position="1"/>
        <end position="21"/>
    </location>
</feature>
<sequence length="146" mass="16573">MATQESTSIARALHREPEHLSQRILRRRMRELPNRVGADITEAEIAPRKNTKFERQLHDIESDEEGLPSMIELLRSLRDTAQGLKAPPPPPPVRSKTGLSMRAINTAYSSDQLGLFEPICYPKKLEPLYEVSVIKRRRKGKACSSD</sequence>
<dbReference type="Proteomes" id="UP000014760">
    <property type="component" value="Unassembled WGS sequence"/>
</dbReference>
<evidence type="ECO:0000313" key="2">
    <source>
        <dbReference type="EMBL" id="ELU11853.1"/>
    </source>
</evidence>
<keyword evidence="4" id="KW-1185">Reference proteome</keyword>
<reference evidence="4" key="1">
    <citation type="submission" date="2012-12" db="EMBL/GenBank/DDBJ databases">
        <authorList>
            <person name="Hellsten U."/>
            <person name="Grimwood J."/>
            <person name="Chapman J.A."/>
            <person name="Shapiro H."/>
            <person name="Aerts A."/>
            <person name="Otillar R.P."/>
            <person name="Terry A.Y."/>
            <person name="Boore J.L."/>
            <person name="Simakov O."/>
            <person name="Marletaz F."/>
            <person name="Cho S.-J."/>
            <person name="Edsinger-Gonzales E."/>
            <person name="Havlak P."/>
            <person name="Kuo D.-H."/>
            <person name="Larsson T."/>
            <person name="Lv J."/>
            <person name="Arendt D."/>
            <person name="Savage R."/>
            <person name="Osoegawa K."/>
            <person name="de Jong P."/>
            <person name="Lindberg D.R."/>
            <person name="Seaver E.C."/>
            <person name="Weisblat D.A."/>
            <person name="Putnam N.H."/>
            <person name="Grigoriev I.V."/>
            <person name="Rokhsar D.S."/>
        </authorList>
    </citation>
    <scope>NUCLEOTIDE SEQUENCE</scope>
    <source>
        <strain evidence="4">I ESC-2004</strain>
    </source>
</reference>
<proteinExistence type="predicted"/>
<evidence type="ECO:0000256" key="1">
    <source>
        <dbReference type="SAM" id="MobiDB-lite"/>
    </source>
</evidence>
<gene>
    <name evidence="2" type="ORF">CAPTEDRAFT_188662</name>
</gene>
<accession>R7UZ53</accession>
<organism evidence="2">
    <name type="scientific">Capitella teleta</name>
    <name type="common">Polychaete worm</name>
    <dbReference type="NCBI Taxonomy" id="283909"/>
    <lineage>
        <taxon>Eukaryota</taxon>
        <taxon>Metazoa</taxon>
        <taxon>Spiralia</taxon>
        <taxon>Lophotrochozoa</taxon>
        <taxon>Annelida</taxon>
        <taxon>Polychaeta</taxon>
        <taxon>Sedentaria</taxon>
        <taxon>Scolecida</taxon>
        <taxon>Capitellidae</taxon>
        <taxon>Capitella</taxon>
    </lineage>
</organism>
<evidence type="ECO:0000313" key="3">
    <source>
        <dbReference type="EnsemblMetazoa" id="CapteP188662"/>
    </source>
</evidence>
<dbReference type="EMBL" id="KB296374">
    <property type="protein sequence ID" value="ELU11853.1"/>
    <property type="molecule type" value="Genomic_DNA"/>
</dbReference>
<protein>
    <submittedName>
        <fullName evidence="2 3">Uncharacterized protein</fullName>
    </submittedName>
</protein>
<dbReference type="HOGENOM" id="CLU_1779202_0_0_1"/>
<dbReference type="AlphaFoldDB" id="R7UZ53"/>
<dbReference type="EMBL" id="AMQN01005608">
    <property type="status" value="NOT_ANNOTATED_CDS"/>
    <property type="molecule type" value="Genomic_DNA"/>
</dbReference>
<name>R7UZ53_CAPTE</name>
<reference evidence="2 4" key="2">
    <citation type="journal article" date="2013" name="Nature">
        <title>Insights into bilaterian evolution from three spiralian genomes.</title>
        <authorList>
            <person name="Simakov O."/>
            <person name="Marletaz F."/>
            <person name="Cho S.J."/>
            <person name="Edsinger-Gonzales E."/>
            <person name="Havlak P."/>
            <person name="Hellsten U."/>
            <person name="Kuo D.H."/>
            <person name="Larsson T."/>
            <person name="Lv J."/>
            <person name="Arendt D."/>
            <person name="Savage R."/>
            <person name="Osoegawa K."/>
            <person name="de Jong P."/>
            <person name="Grimwood J."/>
            <person name="Chapman J.A."/>
            <person name="Shapiro H."/>
            <person name="Aerts A."/>
            <person name="Otillar R.P."/>
            <person name="Terry A.Y."/>
            <person name="Boore J.L."/>
            <person name="Grigoriev I.V."/>
            <person name="Lindberg D.R."/>
            <person name="Seaver E.C."/>
            <person name="Weisblat D.A."/>
            <person name="Putnam N.H."/>
            <person name="Rokhsar D.S."/>
        </authorList>
    </citation>
    <scope>NUCLEOTIDE SEQUENCE</scope>
    <source>
        <strain evidence="2 4">I ESC-2004</strain>
    </source>
</reference>
<reference evidence="3" key="3">
    <citation type="submission" date="2015-06" db="UniProtKB">
        <authorList>
            <consortium name="EnsemblMetazoa"/>
        </authorList>
    </citation>
    <scope>IDENTIFICATION</scope>
</reference>
<evidence type="ECO:0000313" key="4">
    <source>
        <dbReference type="Proteomes" id="UP000014760"/>
    </source>
</evidence>
<dbReference type="EnsemblMetazoa" id="CapteT188662">
    <property type="protein sequence ID" value="CapteP188662"/>
    <property type="gene ID" value="CapteG188662"/>
</dbReference>